<evidence type="ECO:0000256" key="1">
    <source>
        <dbReference type="SAM" id="MobiDB-lite"/>
    </source>
</evidence>
<feature type="domain" description="F-box" evidence="2">
    <location>
        <begin position="47"/>
        <end position="93"/>
    </location>
</feature>
<organism evidence="3 4">
    <name type="scientific">Adineta steineri</name>
    <dbReference type="NCBI Taxonomy" id="433720"/>
    <lineage>
        <taxon>Eukaryota</taxon>
        <taxon>Metazoa</taxon>
        <taxon>Spiralia</taxon>
        <taxon>Gnathifera</taxon>
        <taxon>Rotifera</taxon>
        <taxon>Eurotatoria</taxon>
        <taxon>Bdelloidea</taxon>
        <taxon>Adinetida</taxon>
        <taxon>Adinetidae</taxon>
        <taxon>Adineta</taxon>
    </lineage>
</organism>
<protein>
    <recommendedName>
        <fullName evidence="2">F-box domain-containing protein</fullName>
    </recommendedName>
</protein>
<dbReference type="AlphaFoldDB" id="A0A814ITX9"/>
<dbReference type="InterPro" id="IPR001810">
    <property type="entry name" value="F-box_dom"/>
</dbReference>
<comment type="caution">
    <text evidence="3">The sequence shown here is derived from an EMBL/GenBank/DDBJ whole genome shotgun (WGS) entry which is preliminary data.</text>
</comment>
<evidence type="ECO:0000259" key="2">
    <source>
        <dbReference type="PROSITE" id="PS50181"/>
    </source>
</evidence>
<name>A0A814ITX9_9BILA</name>
<dbReference type="Pfam" id="PF12937">
    <property type="entry name" value="F-box-like"/>
    <property type="match status" value="1"/>
</dbReference>
<dbReference type="Gene3D" id="1.20.1280.50">
    <property type="match status" value="1"/>
</dbReference>
<keyword evidence="4" id="KW-1185">Reference proteome</keyword>
<reference evidence="3" key="1">
    <citation type="submission" date="2021-02" db="EMBL/GenBank/DDBJ databases">
        <authorList>
            <person name="Nowell W R."/>
        </authorList>
    </citation>
    <scope>NUCLEOTIDE SEQUENCE</scope>
</reference>
<sequence length="500" mass="59022">MKRFFGRTGRTTDNNSSTKPKEARVNAPNITWSHTWSFDESRDALSESFFANIPNEILLRIFQLFSVRDLCSISSVCRLFKMIADQDEIWKLKYDTSTKIYSKSCKQIYMDWMYEKSLRNIELRSIHRQYRTACIRCAPPSYPVRPSKEQKFESIAGFTKHLNSSADMTIELSVNIDTTARELIQLLEKASKFQEQWQQAPILKQMITRYYRFMRLKASHPTNILLIPTMDIEIVWQTHLLRPEMYQADCLRLFRRIIDHSLLITDIQKMLKDQAFQDTCQLYEKTYGEQYCTLSPDNDKQESASDMNRRSKPNYTYWDKTQCKFSTESPKDYENPFSFTESDIILDMNWLDSCKQFMRNALENTPGEAYDPDECFDIDLGKGAMKRLTKSYERFLYIAAKYPLEKSNDFVPPTYAIDIIWHSHMQEPLNYRADCIRLVGYVVNHAPWPMIEDDIMKKTSDRSDDMWKKEFQSDIETDHLDNTTDHDSDSDSDHDADWSD</sequence>
<dbReference type="Pfam" id="PF07173">
    <property type="entry name" value="GRDP-like"/>
    <property type="match status" value="2"/>
</dbReference>
<feature type="region of interest" description="Disordered" evidence="1">
    <location>
        <begin position="1"/>
        <end position="23"/>
    </location>
</feature>
<dbReference type="SUPFAM" id="SSF81383">
    <property type="entry name" value="F-box domain"/>
    <property type="match status" value="1"/>
</dbReference>
<gene>
    <name evidence="3" type="ORF">QVE165_LOCUS16375</name>
</gene>
<evidence type="ECO:0000313" key="4">
    <source>
        <dbReference type="Proteomes" id="UP000663832"/>
    </source>
</evidence>
<dbReference type="SMART" id="SM00256">
    <property type="entry name" value="FBOX"/>
    <property type="match status" value="1"/>
</dbReference>
<accession>A0A814ITX9</accession>
<dbReference type="InterPro" id="IPR009836">
    <property type="entry name" value="GRDP-like"/>
</dbReference>
<dbReference type="PANTHER" id="PTHR34365:SF7">
    <property type="entry name" value="GLYCINE-RICH DOMAIN-CONTAINING PROTEIN 1"/>
    <property type="match status" value="1"/>
</dbReference>
<evidence type="ECO:0000313" key="3">
    <source>
        <dbReference type="EMBL" id="CAF1027942.1"/>
    </source>
</evidence>
<dbReference type="PROSITE" id="PS50181">
    <property type="entry name" value="FBOX"/>
    <property type="match status" value="1"/>
</dbReference>
<feature type="region of interest" description="Disordered" evidence="1">
    <location>
        <begin position="478"/>
        <end position="500"/>
    </location>
</feature>
<dbReference type="EMBL" id="CAJNOM010000091">
    <property type="protein sequence ID" value="CAF1027942.1"/>
    <property type="molecule type" value="Genomic_DNA"/>
</dbReference>
<feature type="compositionally biased region" description="Polar residues" evidence="1">
    <location>
        <begin position="9"/>
        <end position="18"/>
    </location>
</feature>
<dbReference type="InterPro" id="IPR036047">
    <property type="entry name" value="F-box-like_dom_sf"/>
</dbReference>
<dbReference type="Proteomes" id="UP000663832">
    <property type="component" value="Unassembled WGS sequence"/>
</dbReference>
<dbReference type="OrthoDB" id="2398163at2759"/>
<proteinExistence type="predicted"/>
<dbReference type="PANTHER" id="PTHR34365">
    <property type="entry name" value="ENOLASE (DUF1399)"/>
    <property type="match status" value="1"/>
</dbReference>